<feature type="compositionally biased region" description="Acidic residues" evidence="1">
    <location>
        <begin position="267"/>
        <end position="278"/>
    </location>
</feature>
<evidence type="ECO:0000313" key="2">
    <source>
        <dbReference type="EMBL" id="NKC66721.1"/>
    </source>
</evidence>
<feature type="region of interest" description="Disordered" evidence="1">
    <location>
        <begin position="245"/>
        <end position="278"/>
    </location>
</feature>
<feature type="region of interest" description="Disordered" evidence="1">
    <location>
        <begin position="119"/>
        <end position="153"/>
    </location>
</feature>
<reference evidence="2 3" key="1">
    <citation type="submission" date="2020-03" db="EMBL/GenBank/DDBJ databases">
        <title>Bacterial samples isolated from urine from healthy bovine heifers (Gyr breed).</title>
        <authorList>
            <person name="Giannattasio-Ferraz S."/>
            <person name="Maskeri L."/>
            <person name="Penido A."/>
            <person name="Barbosa-Stancioli E.F."/>
            <person name="Putonti C."/>
        </authorList>
    </citation>
    <scope>NUCLEOTIDE SEQUENCE [LARGE SCALE GENOMIC DNA]</scope>
    <source>
        <strain evidence="2 3">UFMG-H7</strain>
    </source>
</reference>
<dbReference type="Gene3D" id="1.10.10.10">
    <property type="entry name" value="Winged helix-like DNA-binding domain superfamily/Winged helix DNA-binding domain"/>
    <property type="match status" value="1"/>
</dbReference>
<proteinExistence type="predicted"/>
<sequence length="278" mass="32362">MDRGYESPGYYAVIPAKIRYSKNLIPNSKLLYGEITALCNEKGFCWASDSYFQKLYGVSKSTVQRWLDSLEKEGFIIREVRYKEGSKEIEKRFIRISEIPIPKKANTLYSELGEGYSQKQDLPIPRNRRDNITSNTTINNTNNNIDQSPSKEADSVSLKNKFNEIWEQYPTGRKQGKDKAFKAYKRAIKDGVTENQIIKGLDDYKKQIKLQNTELQFIKQGSTWFNNKSWEDEYVTSNVTSNNKPEYTYIPPEWRGEHQDARKMSEPSDDIDLDDLPF</sequence>
<accession>A0A7X6D6G4</accession>
<dbReference type="AlphaFoldDB" id="A0A7X6D6G4"/>
<dbReference type="EMBL" id="JAAVMB010000001">
    <property type="protein sequence ID" value="NKC66721.1"/>
    <property type="molecule type" value="Genomic_DNA"/>
</dbReference>
<dbReference type="InterPro" id="IPR036388">
    <property type="entry name" value="WH-like_DNA-bd_sf"/>
</dbReference>
<feature type="compositionally biased region" description="Low complexity" evidence="1">
    <location>
        <begin position="132"/>
        <end position="145"/>
    </location>
</feature>
<comment type="caution">
    <text evidence="2">The sequence shown here is derived from an EMBL/GenBank/DDBJ whole genome shotgun (WGS) entry which is preliminary data.</text>
</comment>
<evidence type="ECO:0000256" key="1">
    <source>
        <dbReference type="SAM" id="MobiDB-lite"/>
    </source>
</evidence>
<gene>
    <name evidence="2" type="ORF">HED35_01335</name>
</gene>
<feature type="compositionally biased region" description="Basic and acidic residues" evidence="1">
    <location>
        <begin position="254"/>
        <end position="266"/>
    </location>
</feature>
<organism evidence="2 3">
    <name type="scientific">Vagococcus fluvialis</name>
    <dbReference type="NCBI Taxonomy" id="2738"/>
    <lineage>
        <taxon>Bacteria</taxon>
        <taxon>Bacillati</taxon>
        <taxon>Bacillota</taxon>
        <taxon>Bacilli</taxon>
        <taxon>Lactobacillales</taxon>
        <taxon>Enterococcaceae</taxon>
        <taxon>Vagococcus</taxon>
    </lineage>
</organism>
<dbReference type="Proteomes" id="UP000521358">
    <property type="component" value="Unassembled WGS sequence"/>
</dbReference>
<dbReference type="SUPFAM" id="SSF46785">
    <property type="entry name" value="Winged helix' DNA-binding domain"/>
    <property type="match status" value="1"/>
</dbReference>
<dbReference type="Pfam" id="PF13730">
    <property type="entry name" value="HTH_36"/>
    <property type="match status" value="1"/>
</dbReference>
<name>A0A7X6D6G4_9ENTE</name>
<dbReference type="InterPro" id="IPR036390">
    <property type="entry name" value="WH_DNA-bd_sf"/>
</dbReference>
<evidence type="ECO:0000313" key="3">
    <source>
        <dbReference type="Proteomes" id="UP000521358"/>
    </source>
</evidence>
<dbReference type="RefSeq" id="WP_167806070.1">
    <property type="nucleotide sequence ID" value="NZ_JAAVMB010000001.1"/>
</dbReference>
<protein>
    <submittedName>
        <fullName evidence="2">Helix-turn-helix domain-containing protein</fullName>
    </submittedName>
</protein>